<proteinExistence type="predicted"/>
<accession>A0A853I6L6</accession>
<reference evidence="1 2" key="1">
    <citation type="submission" date="2020-07" db="EMBL/GenBank/DDBJ databases">
        <title>Endozoicomonas sp. nov., isolated from sediment.</title>
        <authorList>
            <person name="Gu T."/>
        </authorList>
    </citation>
    <scope>NUCLEOTIDE SEQUENCE [LARGE SCALE GENOMIC DNA]</scope>
    <source>
        <strain evidence="1 2">SM1973</strain>
    </source>
</reference>
<gene>
    <name evidence="1" type="ORF">H0A36_26390</name>
</gene>
<evidence type="ECO:0000313" key="1">
    <source>
        <dbReference type="EMBL" id="NYZ69550.1"/>
    </source>
</evidence>
<sequence>MCDSIARCFSVYGSLYRLWIDSGEYEEYAKKKLLDSKGEVNVLGMKLAKELSLQWPTYYWWFHDTDDGKPTHCPCCGDQLNEEVFWGTGKCDNCRVIV</sequence>
<name>A0A853I6L6_9GAMM</name>
<comment type="caution">
    <text evidence="1">The sequence shown here is derived from an EMBL/GenBank/DDBJ whole genome shotgun (WGS) entry which is preliminary data.</text>
</comment>
<evidence type="ECO:0000313" key="2">
    <source>
        <dbReference type="Proteomes" id="UP000569732"/>
    </source>
</evidence>
<dbReference type="AlphaFoldDB" id="A0A853I6L6"/>
<keyword evidence="2" id="KW-1185">Reference proteome</keyword>
<dbReference type="RefSeq" id="WP_180571533.1">
    <property type="nucleotide sequence ID" value="NZ_JACCKB010000099.1"/>
</dbReference>
<dbReference type="Proteomes" id="UP000569732">
    <property type="component" value="Unassembled WGS sequence"/>
</dbReference>
<protein>
    <submittedName>
        <fullName evidence="1">DUF2310 family Zn-ribbon-containing protein</fullName>
    </submittedName>
</protein>
<dbReference type="EMBL" id="JACCKB010000099">
    <property type="protein sequence ID" value="NYZ69550.1"/>
    <property type="molecule type" value="Genomic_DNA"/>
</dbReference>
<organism evidence="1 2">
    <name type="scientific">Spartinivicinus marinus</name>
    <dbReference type="NCBI Taxonomy" id="2994442"/>
    <lineage>
        <taxon>Bacteria</taxon>
        <taxon>Pseudomonadati</taxon>
        <taxon>Pseudomonadota</taxon>
        <taxon>Gammaproteobacteria</taxon>
        <taxon>Oceanospirillales</taxon>
        <taxon>Zooshikellaceae</taxon>
        <taxon>Spartinivicinus</taxon>
    </lineage>
</organism>